<feature type="transmembrane region" description="Helical" evidence="1">
    <location>
        <begin position="28"/>
        <end position="49"/>
    </location>
</feature>
<evidence type="ECO:0000313" key="3">
    <source>
        <dbReference type="Proteomes" id="UP000541444"/>
    </source>
</evidence>
<dbReference type="AlphaFoldDB" id="A0A7J7LHH8"/>
<keyword evidence="1" id="KW-1133">Transmembrane helix</keyword>
<keyword evidence="3" id="KW-1185">Reference proteome</keyword>
<comment type="caution">
    <text evidence="2">The sequence shown here is derived from an EMBL/GenBank/DDBJ whole genome shotgun (WGS) entry which is preliminary data.</text>
</comment>
<organism evidence="2 3">
    <name type="scientific">Kingdonia uniflora</name>
    <dbReference type="NCBI Taxonomy" id="39325"/>
    <lineage>
        <taxon>Eukaryota</taxon>
        <taxon>Viridiplantae</taxon>
        <taxon>Streptophyta</taxon>
        <taxon>Embryophyta</taxon>
        <taxon>Tracheophyta</taxon>
        <taxon>Spermatophyta</taxon>
        <taxon>Magnoliopsida</taxon>
        <taxon>Ranunculales</taxon>
        <taxon>Circaeasteraceae</taxon>
        <taxon>Kingdonia</taxon>
    </lineage>
</organism>
<keyword evidence="1" id="KW-0812">Transmembrane</keyword>
<name>A0A7J7LHH8_9MAGN</name>
<dbReference type="Proteomes" id="UP000541444">
    <property type="component" value="Unassembled WGS sequence"/>
</dbReference>
<keyword evidence="1" id="KW-0472">Membrane</keyword>
<protein>
    <submittedName>
        <fullName evidence="2">Uncharacterized protein</fullName>
    </submittedName>
</protein>
<dbReference type="EMBL" id="JACGCM010002279">
    <property type="protein sequence ID" value="KAF6142121.1"/>
    <property type="molecule type" value="Genomic_DNA"/>
</dbReference>
<sequence length="70" mass="8250">MVICGYRIRGRILLRRGELIDHASPRTFYFLFILMLGALLCFSSLLRVWGKTLETENLQLENLRFCNRSN</sequence>
<gene>
    <name evidence="2" type="ORF">GIB67_037039</name>
</gene>
<evidence type="ECO:0000313" key="2">
    <source>
        <dbReference type="EMBL" id="KAF6142121.1"/>
    </source>
</evidence>
<proteinExistence type="predicted"/>
<evidence type="ECO:0000256" key="1">
    <source>
        <dbReference type="SAM" id="Phobius"/>
    </source>
</evidence>
<accession>A0A7J7LHH8</accession>
<reference evidence="2 3" key="1">
    <citation type="journal article" date="2020" name="IScience">
        <title>Genome Sequencing of the Endangered Kingdonia uniflora (Circaeasteraceae, Ranunculales) Reveals Potential Mechanisms of Evolutionary Specialization.</title>
        <authorList>
            <person name="Sun Y."/>
            <person name="Deng T."/>
            <person name="Zhang A."/>
            <person name="Moore M.J."/>
            <person name="Landis J.B."/>
            <person name="Lin N."/>
            <person name="Zhang H."/>
            <person name="Zhang X."/>
            <person name="Huang J."/>
            <person name="Zhang X."/>
            <person name="Sun H."/>
            <person name="Wang H."/>
        </authorList>
    </citation>
    <scope>NUCLEOTIDE SEQUENCE [LARGE SCALE GENOMIC DNA]</scope>
    <source>
        <strain evidence="2">TB1705</strain>
        <tissue evidence="2">Leaf</tissue>
    </source>
</reference>